<protein>
    <submittedName>
        <fullName evidence="1">Uncharacterized protein</fullName>
    </submittedName>
</protein>
<name>A0A1J8Q8U1_9AGAM</name>
<dbReference type="Gene3D" id="3.40.50.80">
    <property type="entry name" value="Nucleotide-binding domain of ferredoxin-NADP reductase (FNR) module"/>
    <property type="match status" value="1"/>
</dbReference>
<dbReference type="SUPFAM" id="SSF52343">
    <property type="entry name" value="Ferredoxin reductase-like, C-terminal NADP-linked domain"/>
    <property type="match status" value="1"/>
</dbReference>
<sequence>CRSAHKYQHYRWEWEASAEERKLRYRVACSRDGSSNKMPAAVREAVRGAVETMGWMSKSEAVEYIAAMERDRRLIEECWS</sequence>
<dbReference type="OrthoDB" id="1856718at2759"/>
<proteinExistence type="predicted"/>
<dbReference type="AlphaFoldDB" id="A0A1J8Q8U1"/>
<comment type="caution">
    <text evidence="1">The sequence shown here is derived from an EMBL/GenBank/DDBJ whole genome shotgun (WGS) entry which is preliminary data.</text>
</comment>
<feature type="non-terminal residue" evidence="1">
    <location>
        <position position="1"/>
    </location>
</feature>
<dbReference type="InterPro" id="IPR039261">
    <property type="entry name" value="FNR_nucleotide-bd"/>
</dbReference>
<reference evidence="1 2" key="1">
    <citation type="submission" date="2016-03" db="EMBL/GenBank/DDBJ databases">
        <title>Comparative genomics of the ectomycorrhizal sister species Rhizopogon vinicolor and Rhizopogon vesiculosus (Basidiomycota: Boletales) reveals a divergence of the mating type B locus.</title>
        <authorList>
            <person name="Mujic A.B."/>
            <person name="Kuo A."/>
            <person name="Tritt A."/>
            <person name="Lipzen A."/>
            <person name="Chen C."/>
            <person name="Johnson J."/>
            <person name="Sharma A."/>
            <person name="Barry K."/>
            <person name="Grigoriev I.V."/>
            <person name="Spatafora J.W."/>
        </authorList>
    </citation>
    <scope>NUCLEOTIDE SEQUENCE [LARGE SCALE GENOMIC DNA]</scope>
    <source>
        <strain evidence="1 2">AM-OR11-056</strain>
    </source>
</reference>
<organism evidence="1 2">
    <name type="scientific">Rhizopogon vesiculosus</name>
    <dbReference type="NCBI Taxonomy" id="180088"/>
    <lineage>
        <taxon>Eukaryota</taxon>
        <taxon>Fungi</taxon>
        <taxon>Dikarya</taxon>
        <taxon>Basidiomycota</taxon>
        <taxon>Agaricomycotina</taxon>
        <taxon>Agaricomycetes</taxon>
        <taxon>Agaricomycetidae</taxon>
        <taxon>Boletales</taxon>
        <taxon>Suillineae</taxon>
        <taxon>Rhizopogonaceae</taxon>
        <taxon>Rhizopogon</taxon>
    </lineage>
</organism>
<gene>
    <name evidence="1" type="ORF">AZE42_09440</name>
</gene>
<evidence type="ECO:0000313" key="2">
    <source>
        <dbReference type="Proteomes" id="UP000183567"/>
    </source>
</evidence>
<dbReference type="EMBL" id="LVVM01005819">
    <property type="protein sequence ID" value="OJA09712.1"/>
    <property type="molecule type" value="Genomic_DNA"/>
</dbReference>
<accession>A0A1J8Q8U1</accession>
<evidence type="ECO:0000313" key="1">
    <source>
        <dbReference type="EMBL" id="OJA09712.1"/>
    </source>
</evidence>
<dbReference type="Proteomes" id="UP000183567">
    <property type="component" value="Unassembled WGS sequence"/>
</dbReference>
<keyword evidence="2" id="KW-1185">Reference proteome</keyword>
<dbReference type="STRING" id="180088.A0A1J8Q8U1"/>